<name>A0A0E0B8N1_9ORYZ</name>
<dbReference type="AlphaFoldDB" id="A0A0E0B8N1"/>
<evidence type="ECO:0000313" key="1">
    <source>
        <dbReference type="EnsemblPlants" id="OGLUM10G04660.1"/>
    </source>
</evidence>
<dbReference type="Gramene" id="OGLUM10G04660.1">
    <property type="protein sequence ID" value="OGLUM10G04660.1"/>
    <property type="gene ID" value="OGLUM10G04660"/>
</dbReference>
<dbReference type="HOGENOM" id="CLU_2871266_0_0_1"/>
<dbReference type="EnsemblPlants" id="OGLUM10G04660.1">
    <property type="protein sequence ID" value="OGLUM10G04660.1"/>
    <property type="gene ID" value="OGLUM10G04660"/>
</dbReference>
<accession>A0A0E0B8N1</accession>
<reference evidence="1" key="2">
    <citation type="submission" date="2018-05" db="EMBL/GenBank/DDBJ databases">
        <title>OgluRS3 (Oryza glumaepatula Reference Sequence Version 3).</title>
        <authorList>
            <person name="Zhang J."/>
            <person name="Kudrna D."/>
            <person name="Lee S."/>
            <person name="Talag J."/>
            <person name="Welchert J."/>
            <person name="Wing R.A."/>
        </authorList>
    </citation>
    <scope>NUCLEOTIDE SEQUENCE [LARGE SCALE GENOMIC DNA]</scope>
</reference>
<evidence type="ECO:0000313" key="2">
    <source>
        <dbReference type="Proteomes" id="UP000026961"/>
    </source>
</evidence>
<dbReference type="Proteomes" id="UP000026961">
    <property type="component" value="Chromosome 10"/>
</dbReference>
<keyword evidence="2" id="KW-1185">Reference proteome</keyword>
<sequence length="64" mass="6092">MRALGAVSGGVGGQHGARQGVAPGGEACARRAGAAASVALGVDQRRAVACAESGGGLCGCEFFM</sequence>
<organism evidence="1">
    <name type="scientific">Oryza glumipatula</name>
    <dbReference type="NCBI Taxonomy" id="40148"/>
    <lineage>
        <taxon>Eukaryota</taxon>
        <taxon>Viridiplantae</taxon>
        <taxon>Streptophyta</taxon>
        <taxon>Embryophyta</taxon>
        <taxon>Tracheophyta</taxon>
        <taxon>Spermatophyta</taxon>
        <taxon>Magnoliopsida</taxon>
        <taxon>Liliopsida</taxon>
        <taxon>Poales</taxon>
        <taxon>Poaceae</taxon>
        <taxon>BOP clade</taxon>
        <taxon>Oryzoideae</taxon>
        <taxon>Oryzeae</taxon>
        <taxon>Oryzinae</taxon>
        <taxon>Oryza</taxon>
    </lineage>
</organism>
<proteinExistence type="predicted"/>
<protein>
    <submittedName>
        <fullName evidence="1">Uncharacterized protein</fullName>
    </submittedName>
</protein>
<reference evidence="1" key="1">
    <citation type="submission" date="2015-04" db="UniProtKB">
        <authorList>
            <consortium name="EnsemblPlants"/>
        </authorList>
    </citation>
    <scope>IDENTIFICATION</scope>
</reference>